<dbReference type="GO" id="GO:0016874">
    <property type="term" value="F:ligase activity"/>
    <property type="evidence" value="ECO:0007669"/>
    <property type="project" value="UniProtKB-KW"/>
</dbReference>
<dbReference type="PANTHER" id="PTHR43859:SF4">
    <property type="entry name" value="BUTANOATE--COA LIGASE AAE1-RELATED"/>
    <property type="match status" value="1"/>
</dbReference>
<evidence type="ECO:0000259" key="5">
    <source>
        <dbReference type="Pfam" id="PF00501"/>
    </source>
</evidence>
<evidence type="ECO:0000256" key="1">
    <source>
        <dbReference type="ARBA" id="ARBA00006432"/>
    </source>
</evidence>
<dbReference type="PROSITE" id="PS00455">
    <property type="entry name" value="AMP_BINDING"/>
    <property type="match status" value="1"/>
</dbReference>
<dbReference type="AlphaFoldDB" id="A0A5N5QBN1"/>
<dbReference type="Gene3D" id="3.40.50.12780">
    <property type="entry name" value="N-terminal domain of ligase-like"/>
    <property type="match status" value="1"/>
</dbReference>
<proteinExistence type="inferred from homology"/>
<gene>
    <name evidence="7" type="ORF">CTheo_7512</name>
</gene>
<dbReference type="InterPro" id="IPR020845">
    <property type="entry name" value="AMP-binding_CS"/>
</dbReference>
<keyword evidence="4" id="KW-0443">Lipid metabolism</keyword>
<dbReference type="PANTHER" id="PTHR43859">
    <property type="entry name" value="ACYL-ACTIVATING ENZYME"/>
    <property type="match status" value="1"/>
</dbReference>
<feature type="domain" description="AMP-binding enzyme C-terminal" evidence="6">
    <location>
        <begin position="540"/>
        <end position="614"/>
    </location>
</feature>
<accession>A0A5N5QBN1</accession>
<dbReference type="Pfam" id="PF00501">
    <property type="entry name" value="AMP-binding"/>
    <property type="match status" value="1"/>
</dbReference>
<dbReference type="OrthoDB" id="10253115at2759"/>
<comment type="similarity">
    <text evidence="1">Belongs to the ATP-dependent AMP-binding enzyme family.</text>
</comment>
<evidence type="ECO:0000259" key="6">
    <source>
        <dbReference type="Pfam" id="PF13193"/>
    </source>
</evidence>
<evidence type="ECO:0000256" key="3">
    <source>
        <dbReference type="ARBA" id="ARBA00022832"/>
    </source>
</evidence>
<dbReference type="InterPro" id="IPR045851">
    <property type="entry name" value="AMP-bd_C_sf"/>
</dbReference>
<dbReference type="SUPFAM" id="SSF56801">
    <property type="entry name" value="Acetyl-CoA synthetase-like"/>
    <property type="match status" value="1"/>
</dbReference>
<keyword evidence="8" id="KW-1185">Reference proteome</keyword>
<dbReference type="GO" id="GO:0006631">
    <property type="term" value="P:fatty acid metabolic process"/>
    <property type="evidence" value="ECO:0007669"/>
    <property type="project" value="UniProtKB-KW"/>
</dbReference>
<keyword evidence="3" id="KW-0276">Fatty acid metabolism</keyword>
<organism evidence="7 8">
    <name type="scientific">Ceratobasidium theobromae</name>
    <dbReference type="NCBI Taxonomy" id="1582974"/>
    <lineage>
        <taxon>Eukaryota</taxon>
        <taxon>Fungi</taxon>
        <taxon>Dikarya</taxon>
        <taxon>Basidiomycota</taxon>
        <taxon>Agaricomycotina</taxon>
        <taxon>Agaricomycetes</taxon>
        <taxon>Cantharellales</taxon>
        <taxon>Ceratobasidiaceae</taxon>
        <taxon>Ceratobasidium</taxon>
    </lineage>
</organism>
<dbReference type="InterPro" id="IPR000873">
    <property type="entry name" value="AMP-dep_synth/lig_dom"/>
</dbReference>
<dbReference type="EMBL" id="SSOP01000326">
    <property type="protein sequence ID" value="KAB5589049.1"/>
    <property type="molecule type" value="Genomic_DNA"/>
</dbReference>
<protein>
    <submittedName>
        <fullName evidence="7">Fatty-acyl-CoA synthase</fullName>
    </submittedName>
</protein>
<dbReference type="Gene3D" id="3.30.300.30">
    <property type="match status" value="1"/>
</dbReference>
<name>A0A5N5QBN1_9AGAM</name>
<feature type="domain" description="AMP-dependent synthetase/ligase" evidence="5">
    <location>
        <begin position="146"/>
        <end position="478"/>
    </location>
</feature>
<dbReference type="Proteomes" id="UP000383932">
    <property type="component" value="Unassembled WGS sequence"/>
</dbReference>
<reference evidence="7 8" key="1">
    <citation type="journal article" date="2019" name="Fungal Biol. Biotechnol.">
        <title>Draft genome sequence of fastidious pathogen Ceratobasidium theobromae, which causes vascular-streak dieback in Theobroma cacao.</title>
        <authorList>
            <person name="Ali S.S."/>
            <person name="Asman A."/>
            <person name="Shao J."/>
            <person name="Firmansyah A.P."/>
            <person name="Susilo A.W."/>
            <person name="Rosmana A."/>
            <person name="McMahon P."/>
            <person name="Junaid M."/>
            <person name="Guest D."/>
            <person name="Kheng T.Y."/>
            <person name="Meinhardt L.W."/>
            <person name="Bailey B.A."/>
        </authorList>
    </citation>
    <scope>NUCLEOTIDE SEQUENCE [LARGE SCALE GENOMIC DNA]</scope>
    <source>
        <strain evidence="7 8">CT2</strain>
    </source>
</reference>
<keyword evidence="2" id="KW-0436">Ligase</keyword>
<evidence type="ECO:0000256" key="2">
    <source>
        <dbReference type="ARBA" id="ARBA00022598"/>
    </source>
</evidence>
<evidence type="ECO:0000313" key="7">
    <source>
        <dbReference type="EMBL" id="KAB5589049.1"/>
    </source>
</evidence>
<dbReference type="InterPro" id="IPR025110">
    <property type="entry name" value="AMP-bd_C"/>
</dbReference>
<comment type="caution">
    <text evidence="7">The sequence shown here is derived from an EMBL/GenBank/DDBJ whole genome shotgun (WGS) entry which is preliminary data.</text>
</comment>
<sequence length="615" mass="68240">MVLFGLLLDEEMLAIPMGTLVYPRAGSNLDHDVCPNPREYTPAQCSTQVETFQSPPNEYYPSVSFLLRAALIYPNKLAVSAPDGPEPVAYNFAVWTQRVQNLAYALIRIHGIKPGDRVAVIAPNSPMIAGATLYGAPIPTNIPSDAHFGILAARAVITPINTRLTIPEVDYILDHSGAKLVLVDHEYVKYVKGKNLPYVVCNDTGRAGDPYEDYLDQGRKLSREEGWLGLEMEPDENANASLCYTSGTTGRPKGVISTFRGVAECYDCNVTLTAHRQVLTSRPLQMPMKPDSTYLWILPMFHACGWTYPWACVFAFATQVTIRTVVNSVIWKHFTESGVTHYCGAPTVQASRVTSFETRLSYGQIGIVNAPEARRLERQVHAIIAGSAPTAHLIGSLEKKNIHTYGPFTRNHPQPEWARISLEERARFVARQGQAFVTADEARVVHTDSDEQLRDVPADGKTVGEIVVRGNIVMKEYFCDPEATKKAFKGGHFWSGDLAVRHPDGMIAITDRSKDIIISGGEVSCSESSRLWLTRGRTQLSTHPDVLEVAVIARSHPKWGERAMAYVILHPHKADKWKGKQSEFEADLKEHARKRLPGFACPEWVDVVPELPKTS</sequence>
<dbReference type="Pfam" id="PF13193">
    <property type="entry name" value="AMP-binding_C"/>
    <property type="match status" value="1"/>
</dbReference>
<evidence type="ECO:0000256" key="4">
    <source>
        <dbReference type="ARBA" id="ARBA00023098"/>
    </source>
</evidence>
<evidence type="ECO:0000313" key="8">
    <source>
        <dbReference type="Proteomes" id="UP000383932"/>
    </source>
</evidence>
<dbReference type="InterPro" id="IPR042099">
    <property type="entry name" value="ANL_N_sf"/>
</dbReference>